<dbReference type="Gene3D" id="3.10.20.30">
    <property type="match status" value="1"/>
</dbReference>
<evidence type="ECO:0000256" key="4">
    <source>
        <dbReference type="ARBA" id="ARBA00023014"/>
    </source>
</evidence>
<name>A0A7S4I3F1_9STRA</name>
<keyword evidence="3" id="KW-0408">Iron</keyword>
<evidence type="ECO:0000313" key="6">
    <source>
        <dbReference type="EMBL" id="CAE2217390.1"/>
    </source>
</evidence>
<dbReference type="GO" id="GO:0051537">
    <property type="term" value="F:2 iron, 2 sulfur cluster binding"/>
    <property type="evidence" value="ECO:0007669"/>
    <property type="project" value="UniProtKB-KW"/>
</dbReference>
<dbReference type="InterPro" id="IPR036010">
    <property type="entry name" value="2Fe-2S_ferredoxin-like_sf"/>
</dbReference>
<sequence>MISLVGRRAAAVGVTASRNLTRFKTQTLPLVYPQHLFDSRHGVKAIRIPFRLSSAEATDPGAEAETVPIIYVDPLGKEHEVQAEIGKNLLDVAHDNDIELEGACGGELACATCHLVFEKEVYDTLPEKLDEEDDMLDLAFELTDTSRLGCQICVREDFAGIKVRIPDDGM</sequence>
<dbReference type="PANTHER" id="PTHR23426:SF67">
    <property type="entry name" value="2FE-2S FERREDOXIN-TYPE DOMAIN-CONTAINING PROTEIN"/>
    <property type="match status" value="1"/>
</dbReference>
<dbReference type="InterPro" id="IPR001055">
    <property type="entry name" value="Adrenodoxin-like"/>
</dbReference>
<organism evidence="6">
    <name type="scientific">Odontella aurita</name>
    <dbReference type="NCBI Taxonomy" id="265563"/>
    <lineage>
        <taxon>Eukaryota</taxon>
        <taxon>Sar</taxon>
        <taxon>Stramenopiles</taxon>
        <taxon>Ochrophyta</taxon>
        <taxon>Bacillariophyta</taxon>
        <taxon>Mediophyceae</taxon>
        <taxon>Biddulphiophycidae</taxon>
        <taxon>Eupodiscales</taxon>
        <taxon>Odontellaceae</taxon>
        <taxon>Odontella</taxon>
    </lineage>
</organism>
<dbReference type="GO" id="GO:0009055">
    <property type="term" value="F:electron transfer activity"/>
    <property type="evidence" value="ECO:0007669"/>
    <property type="project" value="TreeGrafter"/>
</dbReference>
<evidence type="ECO:0000259" key="5">
    <source>
        <dbReference type="PROSITE" id="PS51085"/>
    </source>
</evidence>
<dbReference type="PANTHER" id="PTHR23426">
    <property type="entry name" value="FERREDOXIN/ADRENODOXIN"/>
    <property type="match status" value="1"/>
</dbReference>
<dbReference type="Pfam" id="PF00111">
    <property type="entry name" value="Fer2"/>
    <property type="match status" value="1"/>
</dbReference>
<dbReference type="PROSITE" id="PS51085">
    <property type="entry name" value="2FE2S_FER_2"/>
    <property type="match status" value="1"/>
</dbReference>
<dbReference type="CDD" id="cd00207">
    <property type="entry name" value="fer2"/>
    <property type="match status" value="1"/>
</dbReference>
<keyword evidence="1" id="KW-0001">2Fe-2S</keyword>
<reference evidence="6" key="1">
    <citation type="submission" date="2021-01" db="EMBL/GenBank/DDBJ databases">
        <authorList>
            <person name="Corre E."/>
            <person name="Pelletier E."/>
            <person name="Niang G."/>
            <person name="Scheremetjew M."/>
            <person name="Finn R."/>
            <person name="Kale V."/>
            <person name="Holt S."/>
            <person name="Cochrane G."/>
            <person name="Meng A."/>
            <person name="Brown T."/>
            <person name="Cohen L."/>
        </authorList>
    </citation>
    <scope>NUCLEOTIDE SEQUENCE</scope>
    <source>
        <strain evidence="6">Isolate 1302-5</strain>
    </source>
</reference>
<keyword evidence="4" id="KW-0411">Iron-sulfur</keyword>
<protein>
    <recommendedName>
        <fullName evidence="5">2Fe-2S ferredoxin-type domain-containing protein</fullName>
    </recommendedName>
</protein>
<dbReference type="GO" id="GO:0140647">
    <property type="term" value="P:P450-containing electron transport chain"/>
    <property type="evidence" value="ECO:0007669"/>
    <property type="project" value="InterPro"/>
</dbReference>
<dbReference type="PRINTS" id="PR00355">
    <property type="entry name" value="ADRENODOXIN"/>
</dbReference>
<dbReference type="InterPro" id="IPR001041">
    <property type="entry name" value="2Fe-2S_ferredoxin-type"/>
</dbReference>
<evidence type="ECO:0000256" key="3">
    <source>
        <dbReference type="ARBA" id="ARBA00023004"/>
    </source>
</evidence>
<keyword evidence="2" id="KW-0479">Metal-binding</keyword>
<feature type="domain" description="2Fe-2S ferredoxin-type" evidence="5">
    <location>
        <begin position="65"/>
        <end position="169"/>
    </location>
</feature>
<dbReference type="AlphaFoldDB" id="A0A7S4I3F1"/>
<accession>A0A7S4I3F1</accession>
<dbReference type="EMBL" id="HBKQ01010332">
    <property type="protein sequence ID" value="CAE2217390.1"/>
    <property type="molecule type" value="Transcribed_RNA"/>
</dbReference>
<dbReference type="GO" id="GO:0046872">
    <property type="term" value="F:metal ion binding"/>
    <property type="evidence" value="ECO:0007669"/>
    <property type="project" value="UniProtKB-KW"/>
</dbReference>
<gene>
    <name evidence="6" type="ORF">OAUR00152_LOCUS7010</name>
</gene>
<dbReference type="InterPro" id="IPR012675">
    <property type="entry name" value="Beta-grasp_dom_sf"/>
</dbReference>
<evidence type="ECO:0000256" key="2">
    <source>
        <dbReference type="ARBA" id="ARBA00022723"/>
    </source>
</evidence>
<proteinExistence type="predicted"/>
<dbReference type="GO" id="GO:0005739">
    <property type="term" value="C:mitochondrion"/>
    <property type="evidence" value="ECO:0007669"/>
    <property type="project" value="TreeGrafter"/>
</dbReference>
<evidence type="ECO:0000256" key="1">
    <source>
        <dbReference type="ARBA" id="ARBA00022714"/>
    </source>
</evidence>
<dbReference type="SUPFAM" id="SSF54292">
    <property type="entry name" value="2Fe-2S ferredoxin-like"/>
    <property type="match status" value="1"/>
</dbReference>